<dbReference type="AlphaFoldDB" id="A0A2T5VEK2"/>
<keyword evidence="3" id="KW-1185">Reference proteome</keyword>
<organism evidence="2 3">
    <name type="scientific">Breoghania corrubedonensis</name>
    <dbReference type="NCBI Taxonomy" id="665038"/>
    <lineage>
        <taxon>Bacteria</taxon>
        <taxon>Pseudomonadati</taxon>
        <taxon>Pseudomonadota</taxon>
        <taxon>Alphaproteobacteria</taxon>
        <taxon>Hyphomicrobiales</taxon>
        <taxon>Stappiaceae</taxon>
        <taxon>Breoghania</taxon>
    </lineage>
</organism>
<evidence type="ECO:0000256" key="1">
    <source>
        <dbReference type="SAM" id="Phobius"/>
    </source>
</evidence>
<comment type="caution">
    <text evidence="2">The sequence shown here is derived from an EMBL/GenBank/DDBJ whole genome shotgun (WGS) entry which is preliminary data.</text>
</comment>
<keyword evidence="1" id="KW-1133">Transmembrane helix</keyword>
<evidence type="ECO:0000313" key="3">
    <source>
        <dbReference type="Proteomes" id="UP000244081"/>
    </source>
</evidence>
<protein>
    <submittedName>
        <fullName evidence="2">Uncharacterized protein</fullName>
    </submittedName>
</protein>
<dbReference type="OrthoDB" id="7957637at2"/>
<dbReference type="RefSeq" id="WP_107987784.1">
    <property type="nucleotide sequence ID" value="NZ_QAYG01000001.1"/>
</dbReference>
<sequence>METQLPHDPFEDTGPRPFATGYRSGSGEGPVYGGLAGAVLTGFLAAYWGDPRLYVLTILALILSFYFFPLVELRRPQLGANDDGLFIAGIGFIAWAEIAHLELFNTAVRQILLSTLIVTLHRPLEEAVAKPEKAVWYRNLMTRAYRRKSKTRIEVPLHPMKGRPEDILGRLRAYRAGGR</sequence>
<feature type="transmembrane region" description="Helical" evidence="1">
    <location>
        <begin position="85"/>
        <end position="104"/>
    </location>
</feature>
<reference evidence="2 3" key="1">
    <citation type="submission" date="2018-04" db="EMBL/GenBank/DDBJ databases">
        <title>Genomic Encyclopedia of Archaeal and Bacterial Type Strains, Phase II (KMG-II): from individual species to whole genera.</title>
        <authorList>
            <person name="Goeker M."/>
        </authorList>
    </citation>
    <scope>NUCLEOTIDE SEQUENCE [LARGE SCALE GENOMIC DNA]</scope>
    <source>
        <strain evidence="2 3">DSM 23382</strain>
    </source>
</reference>
<keyword evidence="1" id="KW-0812">Transmembrane</keyword>
<dbReference type="EMBL" id="QAYG01000001">
    <property type="protein sequence ID" value="PTW62181.1"/>
    <property type="molecule type" value="Genomic_DNA"/>
</dbReference>
<dbReference type="Proteomes" id="UP000244081">
    <property type="component" value="Unassembled WGS sequence"/>
</dbReference>
<feature type="transmembrane region" description="Helical" evidence="1">
    <location>
        <begin position="54"/>
        <end position="73"/>
    </location>
</feature>
<feature type="transmembrane region" description="Helical" evidence="1">
    <location>
        <begin position="31"/>
        <end position="48"/>
    </location>
</feature>
<gene>
    <name evidence="2" type="ORF">C8N35_101218</name>
</gene>
<keyword evidence="1" id="KW-0472">Membrane</keyword>
<evidence type="ECO:0000313" key="2">
    <source>
        <dbReference type="EMBL" id="PTW62181.1"/>
    </source>
</evidence>
<proteinExistence type="predicted"/>
<accession>A0A2T5VEK2</accession>
<name>A0A2T5VEK2_9HYPH</name>